<evidence type="ECO:0000256" key="1">
    <source>
        <dbReference type="ARBA" id="ARBA00004651"/>
    </source>
</evidence>
<keyword evidence="5" id="KW-0547">Nucleotide-binding</keyword>
<keyword evidence="7 9" id="KW-1133">Transmembrane helix</keyword>
<dbReference type="AlphaFoldDB" id="A0A1G1Y3M4"/>
<dbReference type="Gene3D" id="1.20.1560.10">
    <property type="entry name" value="ABC transporter type 1, transmembrane domain"/>
    <property type="match status" value="1"/>
</dbReference>
<feature type="domain" description="ABC transmembrane type-1" evidence="11">
    <location>
        <begin position="16"/>
        <end position="305"/>
    </location>
</feature>
<dbReference type="CDD" id="cd07346">
    <property type="entry name" value="ABC_6TM_exporters"/>
    <property type="match status" value="1"/>
</dbReference>
<sequence>MKLLWRYVSQHKKFLFGALGLATVNQFFSLLDPQMMRLLIDRYATKAGEIEFSDFITGVVFLLFLYVSFAFISRTAKAFQDYFANVITQRVGAQLYADSVDHSFSLPFGVFEDERSGELLQKLEKARTDNQLFIASAINVVFLTSIGALFVIAYAFWVHWSIGLSYLLLFPVLATTIYFLSRKIKEKQKQIVAEQADMAGSTTETLRNVELVKSLGLETQEVSRLNAVNEKILKLELQKVRMVRTLSFIQGTAINFIRSLLTLLMFYLIFQQAMTLGEFFTLFVYSFFVFGPLWELGSVITQYQDAKAANEQLEAVFARPAEPKPKNPHTVGQLTSITLNGVAFSYQHANQPAVSGVNLEITGGQTVAFVGPSGSGKSTIIKLLVGLYKPTAGELRYNGIDCHQIDFEKFRKRIGLVAQETQLFAGTIRENLLFVNPRASDKDCLNVLHQAAADSILQRAKAGLDTKIGEGGLKLSGGERQRLAIARALLRNPELIIFDEATSSLDSITEKSITETIRQVEKSRPNLITILVAHRLSTINHAEKIYVLEKGKIIETGNHAQLVTKGGLYAALWRQQTASEDKPPISR</sequence>
<feature type="transmembrane region" description="Helical" evidence="9">
    <location>
        <begin position="276"/>
        <end position="294"/>
    </location>
</feature>
<feature type="transmembrane region" description="Helical" evidence="9">
    <location>
        <begin position="248"/>
        <end position="270"/>
    </location>
</feature>
<dbReference type="GO" id="GO:0140359">
    <property type="term" value="F:ABC-type transporter activity"/>
    <property type="evidence" value="ECO:0007669"/>
    <property type="project" value="InterPro"/>
</dbReference>
<feature type="transmembrane region" description="Helical" evidence="9">
    <location>
        <begin position="163"/>
        <end position="180"/>
    </location>
</feature>
<evidence type="ECO:0000256" key="4">
    <source>
        <dbReference type="ARBA" id="ARBA00022692"/>
    </source>
</evidence>
<dbReference type="Pfam" id="PF00664">
    <property type="entry name" value="ABC_membrane"/>
    <property type="match status" value="1"/>
</dbReference>
<keyword evidence="3" id="KW-1003">Cell membrane</keyword>
<protein>
    <submittedName>
        <fullName evidence="12">ABC transporter ATP-binding protein</fullName>
    </submittedName>
</protein>
<dbReference type="GO" id="GO:0034040">
    <property type="term" value="F:ATPase-coupled lipid transmembrane transporter activity"/>
    <property type="evidence" value="ECO:0007669"/>
    <property type="project" value="TreeGrafter"/>
</dbReference>
<evidence type="ECO:0000256" key="6">
    <source>
        <dbReference type="ARBA" id="ARBA00022840"/>
    </source>
</evidence>
<feature type="domain" description="ABC transporter" evidence="10">
    <location>
        <begin position="337"/>
        <end position="575"/>
    </location>
</feature>
<dbReference type="InterPro" id="IPR036640">
    <property type="entry name" value="ABC1_TM_sf"/>
</dbReference>
<evidence type="ECO:0000259" key="11">
    <source>
        <dbReference type="PROSITE" id="PS50929"/>
    </source>
</evidence>
<evidence type="ECO:0000259" key="10">
    <source>
        <dbReference type="PROSITE" id="PS50893"/>
    </source>
</evidence>
<dbReference type="EMBL" id="MHIG01000033">
    <property type="protein sequence ID" value="OGY46370.1"/>
    <property type="molecule type" value="Genomic_DNA"/>
</dbReference>
<evidence type="ECO:0000313" key="13">
    <source>
        <dbReference type="Proteomes" id="UP000178385"/>
    </source>
</evidence>
<proteinExistence type="predicted"/>
<dbReference type="Proteomes" id="UP000178385">
    <property type="component" value="Unassembled WGS sequence"/>
</dbReference>
<evidence type="ECO:0000256" key="8">
    <source>
        <dbReference type="ARBA" id="ARBA00023136"/>
    </source>
</evidence>
<dbReference type="PROSITE" id="PS00211">
    <property type="entry name" value="ABC_TRANSPORTER_1"/>
    <property type="match status" value="1"/>
</dbReference>
<evidence type="ECO:0000313" key="12">
    <source>
        <dbReference type="EMBL" id="OGY46370.1"/>
    </source>
</evidence>
<dbReference type="InterPro" id="IPR003593">
    <property type="entry name" value="AAA+_ATPase"/>
</dbReference>
<dbReference type="PROSITE" id="PS50893">
    <property type="entry name" value="ABC_TRANSPORTER_2"/>
    <property type="match status" value="1"/>
</dbReference>
<dbReference type="InterPro" id="IPR017871">
    <property type="entry name" value="ABC_transporter-like_CS"/>
</dbReference>
<dbReference type="SUPFAM" id="SSF90123">
    <property type="entry name" value="ABC transporter transmembrane region"/>
    <property type="match status" value="1"/>
</dbReference>
<evidence type="ECO:0000256" key="2">
    <source>
        <dbReference type="ARBA" id="ARBA00022448"/>
    </source>
</evidence>
<dbReference type="PANTHER" id="PTHR24221:SF654">
    <property type="entry name" value="ATP-BINDING CASSETTE SUB-FAMILY B MEMBER 6"/>
    <property type="match status" value="1"/>
</dbReference>
<dbReference type="GO" id="GO:0016887">
    <property type="term" value="F:ATP hydrolysis activity"/>
    <property type="evidence" value="ECO:0007669"/>
    <property type="project" value="InterPro"/>
</dbReference>
<dbReference type="InterPro" id="IPR039421">
    <property type="entry name" value="Type_1_exporter"/>
</dbReference>
<reference evidence="12 13" key="1">
    <citation type="journal article" date="2016" name="Nat. Commun.">
        <title>Thousands of microbial genomes shed light on interconnected biogeochemical processes in an aquifer system.</title>
        <authorList>
            <person name="Anantharaman K."/>
            <person name="Brown C.T."/>
            <person name="Hug L.A."/>
            <person name="Sharon I."/>
            <person name="Castelle C.J."/>
            <person name="Probst A.J."/>
            <person name="Thomas B.C."/>
            <person name="Singh A."/>
            <person name="Wilkins M.J."/>
            <person name="Karaoz U."/>
            <person name="Brodie E.L."/>
            <person name="Williams K.H."/>
            <person name="Hubbard S.S."/>
            <person name="Banfield J.F."/>
        </authorList>
    </citation>
    <scope>NUCLEOTIDE SEQUENCE [LARGE SCALE GENOMIC DNA]</scope>
</reference>
<organism evidence="12 13">
    <name type="scientific">Candidatus Buchananbacteria bacterium RIFCSPHIGHO2_01_FULL_47_11b</name>
    <dbReference type="NCBI Taxonomy" id="1797537"/>
    <lineage>
        <taxon>Bacteria</taxon>
        <taxon>Candidatus Buchananiibacteriota</taxon>
    </lineage>
</organism>
<evidence type="ECO:0000256" key="3">
    <source>
        <dbReference type="ARBA" id="ARBA00022475"/>
    </source>
</evidence>
<evidence type="ECO:0000256" key="7">
    <source>
        <dbReference type="ARBA" id="ARBA00022989"/>
    </source>
</evidence>
<name>A0A1G1Y3M4_9BACT</name>
<evidence type="ECO:0000256" key="5">
    <source>
        <dbReference type="ARBA" id="ARBA00022741"/>
    </source>
</evidence>
<comment type="subcellular location">
    <subcellularLocation>
        <location evidence="1">Cell membrane</location>
        <topology evidence="1">Multi-pass membrane protein</topology>
    </subcellularLocation>
</comment>
<keyword evidence="6 12" id="KW-0067">ATP-binding</keyword>
<dbReference type="SUPFAM" id="SSF52540">
    <property type="entry name" value="P-loop containing nucleoside triphosphate hydrolases"/>
    <property type="match status" value="1"/>
</dbReference>
<dbReference type="InterPro" id="IPR003439">
    <property type="entry name" value="ABC_transporter-like_ATP-bd"/>
</dbReference>
<feature type="transmembrane region" description="Helical" evidence="9">
    <location>
        <begin position="132"/>
        <end position="157"/>
    </location>
</feature>
<accession>A0A1G1Y3M4</accession>
<dbReference type="InterPro" id="IPR011527">
    <property type="entry name" value="ABC1_TM_dom"/>
</dbReference>
<dbReference type="PROSITE" id="PS50929">
    <property type="entry name" value="ABC_TM1F"/>
    <property type="match status" value="1"/>
</dbReference>
<feature type="transmembrane region" description="Helical" evidence="9">
    <location>
        <begin position="55"/>
        <end position="72"/>
    </location>
</feature>
<keyword evidence="4 9" id="KW-0812">Transmembrane</keyword>
<dbReference type="PANTHER" id="PTHR24221">
    <property type="entry name" value="ATP-BINDING CASSETTE SUB-FAMILY B"/>
    <property type="match status" value="1"/>
</dbReference>
<dbReference type="Gene3D" id="3.40.50.300">
    <property type="entry name" value="P-loop containing nucleotide triphosphate hydrolases"/>
    <property type="match status" value="1"/>
</dbReference>
<keyword evidence="2" id="KW-0813">Transport</keyword>
<dbReference type="InterPro" id="IPR027417">
    <property type="entry name" value="P-loop_NTPase"/>
</dbReference>
<dbReference type="GO" id="GO:0005886">
    <property type="term" value="C:plasma membrane"/>
    <property type="evidence" value="ECO:0007669"/>
    <property type="project" value="UniProtKB-SubCell"/>
</dbReference>
<evidence type="ECO:0000256" key="9">
    <source>
        <dbReference type="SAM" id="Phobius"/>
    </source>
</evidence>
<dbReference type="GO" id="GO:0005524">
    <property type="term" value="F:ATP binding"/>
    <property type="evidence" value="ECO:0007669"/>
    <property type="project" value="UniProtKB-KW"/>
</dbReference>
<comment type="caution">
    <text evidence="12">The sequence shown here is derived from an EMBL/GenBank/DDBJ whole genome shotgun (WGS) entry which is preliminary data.</text>
</comment>
<keyword evidence="8 9" id="KW-0472">Membrane</keyword>
<gene>
    <name evidence="12" type="ORF">A2840_00690</name>
</gene>
<dbReference type="FunFam" id="3.40.50.300:FF:000299">
    <property type="entry name" value="ABC transporter ATP-binding protein/permease"/>
    <property type="match status" value="1"/>
</dbReference>
<dbReference type="Pfam" id="PF00005">
    <property type="entry name" value="ABC_tran"/>
    <property type="match status" value="1"/>
</dbReference>
<dbReference type="SMART" id="SM00382">
    <property type="entry name" value="AAA"/>
    <property type="match status" value="1"/>
</dbReference>